<dbReference type="PANTHER" id="PTHR23354">
    <property type="entry name" value="NUCLEOLAR PROTEIN 7/ESTROGEN RECEPTOR COACTIVATOR-RELATED"/>
    <property type="match status" value="1"/>
</dbReference>
<organism evidence="3 4">
    <name type="scientific">Dibothriocephalus latus</name>
    <name type="common">Fish tapeworm</name>
    <name type="synonym">Diphyllobothrium latum</name>
    <dbReference type="NCBI Taxonomy" id="60516"/>
    <lineage>
        <taxon>Eukaryota</taxon>
        <taxon>Metazoa</taxon>
        <taxon>Spiralia</taxon>
        <taxon>Lophotrochozoa</taxon>
        <taxon>Platyhelminthes</taxon>
        <taxon>Cestoda</taxon>
        <taxon>Eucestoda</taxon>
        <taxon>Diphyllobothriidea</taxon>
        <taxon>Diphyllobothriidae</taxon>
        <taxon>Dibothriocephalus</taxon>
    </lineage>
</organism>
<dbReference type="InterPro" id="IPR006571">
    <property type="entry name" value="TLDc_dom"/>
</dbReference>
<dbReference type="Pfam" id="PF07534">
    <property type="entry name" value="TLD"/>
    <property type="match status" value="2"/>
</dbReference>
<accession>A0A3P6SAJ4</accession>
<dbReference type="OrthoDB" id="26679at2759"/>
<dbReference type="EMBL" id="UYRU01041961">
    <property type="protein sequence ID" value="VDK71526.1"/>
    <property type="molecule type" value="Genomic_DNA"/>
</dbReference>
<keyword evidence="4" id="KW-1185">Reference proteome</keyword>
<feature type="domain" description="TLDc" evidence="2">
    <location>
        <begin position="191"/>
        <end position="350"/>
    </location>
</feature>
<dbReference type="AlphaFoldDB" id="A0A3P6SAJ4"/>
<evidence type="ECO:0000259" key="2">
    <source>
        <dbReference type="PROSITE" id="PS51886"/>
    </source>
</evidence>
<dbReference type="Proteomes" id="UP000281553">
    <property type="component" value="Unassembled WGS sequence"/>
</dbReference>
<dbReference type="SMART" id="SM00584">
    <property type="entry name" value="TLDc"/>
    <property type="match status" value="1"/>
</dbReference>
<reference evidence="3 4" key="1">
    <citation type="submission" date="2018-11" db="EMBL/GenBank/DDBJ databases">
        <authorList>
            <consortium name="Pathogen Informatics"/>
        </authorList>
    </citation>
    <scope>NUCLEOTIDE SEQUENCE [LARGE SCALE GENOMIC DNA]</scope>
</reference>
<evidence type="ECO:0000313" key="3">
    <source>
        <dbReference type="EMBL" id="VDK71526.1"/>
    </source>
</evidence>
<feature type="region of interest" description="Disordered" evidence="1">
    <location>
        <begin position="26"/>
        <end position="51"/>
    </location>
</feature>
<evidence type="ECO:0000256" key="1">
    <source>
        <dbReference type="SAM" id="MobiDB-lite"/>
    </source>
</evidence>
<proteinExistence type="predicted"/>
<dbReference type="PROSITE" id="PS51886">
    <property type="entry name" value="TLDC"/>
    <property type="match status" value="1"/>
</dbReference>
<protein>
    <recommendedName>
        <fullName evidence="2">TLDc domain-containing protein</fullName>
    </recommendedName>
</protein>
<gene>
    <name evidence="3" type="ORF">DILT_LOCUS2334</name>
</gene>
<sequence length="350" mass="39156">MKLHEFLRSYGPDLESVSPSEEAFNLSEKPDHAVLPTSSKELSGSPAGNSRPLSALVSSLENLIPRLNADPKRISGPVSRRKYLGSLSHLIKTAPVKEKRTKRPISLGSSEELFTAQVEIFEKEKIFDSTSSPCTPSFIEEKQAFDMLRQASLEWELISEEECTLRRENSNKPLRIENVGLQPPTSLLTSHILSEAQASKLFESLPLRAQGLELALKYSTEYHGFSLKTLYRRCEALLTEDATESQEEHSESPLTLQNQVFSSSCQNDQPCLLLIKDSTETRYLWSGENYFFLSGEQDSFIIGCTDGKSAIRIDGDVLRGRTQACGTFDNPELTEPGDFLIHTLEVWAFS</sequence>
<feature type="compositionally biased region" description="Polar residues" evidence="1">
    <location>
        <begin position="36"/>
        <end position="51"/>
    </location>
</feature>
<evidence type="ECO:0000313" key="4">
    <source>
        <dbReference type="Proteomes" id="UP000281553"/>
    </source>
</evidence>
<name>A0A3P6SAJ4_DIBLA</name>